<dbReference type="Proteomes" id="UP001626536">
    <property type="component" value="Chromosome"/>
</dbReference>
<reference evidence="1 2" key="1">
    <citation type="submission" date="2023-10" db="EMBL/GenBank/DDBJ databases">
        <title>Novel methanotroph of the genus Methylocapsa from a subarctic wetland.</title>
        <authorList>
            <person name="Belova S.E."/>
            <person name="Oshkin I.Y."/>
            <person name="Miroshnikov K."/>
            <person name="Dedysh S.N."/>
        </authorList>
    </citation>
    <scope>NUCLEOTIDE SEQUENCE [LARGE SCALE GENOMIC DNA]</scope>
    <source>
        <strain evidence="1 2">RX1</strain>
    </source>
</reference>
<evidence type="ECO:0000313" key="1">
    <source>
        <dbReference type="EMBL" id="WOJ89019.1"/>
    </source>
</evidence>
<keyword evidence="2" id="KW-1185">Reference proteome</keyword>
<proteinExistence type="predicted"/>
<organism evidence="1 2">
    <name type="scientific">Methylocapsa polymorpha</name>
    <dbReference type="NCBI Taxonomy" id="3080828"/>
    <lineage>
        <taxon>Bacteria</taxon>
        <taxon>Pseudomonadati</taxon>
        <taxon>Pseudomonadota</taxon>
        <taxon>Alphaproteobacteria</taxon>
        <taxon>Hyphomicrobiales</taxon>
        <taxon>Beijerinckiaceae</taxon>
        <taxon>Methylocapsa</taxon>
    </lineage>
</organism>
<sequence length="129" mass="14756">MKTKEEVENLEKLIGQLQGLHSEISQLAKKSPNDGLNLFKLKLVNKVLESGNGILTGRYRPFDDFNQFEQDALPTNSDVTMILTQYMEQAERFRSDNVQNHDYEWRYVVNGAPSNIQARAPTRVGAEKK</sequence>
<evidence type="ECO:0000313" key="2">
    <source>
        <dbReference type="Proteomes" id="UP001626536"/>
    </source>
</evidence>
<protein>
    <submittedName>
        <fullName evidence="1">Uncharacterized protein</fullName>
    </submittedName>
</protein>
<dbReference type="EMBL" id="CP136862">
    <property type="protein sequence ID" value="WOJ89019.1"/>
    <property type="molecule type" value="Genomic_DNA"/>
</dbReference>
<dbReference type="RefSeq" id="WP_407338459.1">
    <property type="nucleotide sequence ID" value="NZ_CP136862.1"/>
</dbReference>
<name>A0ABZ0HNZ4_9HYPH</name>
<gene>
    <name evidence="1" type="ORF">RZS28_14575</name>
</gene>
<accession>A0ABZ0HNZ4</accession>